<dbReference type="OrthoDB" id="12936at2"/>
<dbReference type="AlphaFoldDB" id="F0S046"/>
<name>F0S046_DESTD</name>
<dbReference type="EMBL" id="CP002543">
    <property type="protein sequence ID" value="ADY73727.1"/>
    <property type="molecule type" value="Genomic_DNA"/>
</dbReference>
<dbReference type="HOGENOM" id="CLU_1007340_0_0_0"/>
<accession>F0S046</accession>
<dbReference type="RefSeq" id="WP_013638679.1">
    <property type="nucleotide sequence ID" value="NC_015185.1"/>
</dbReference>
<dbReference type="eggNOG" id="ENOG5033S8I">
    <property type="taxonomic scope" value="Bacteria"/>
</dbReference>
<sequence>MDDSFSILELDKKELCSLAEERGQEIEIAHYVFDDLLDSQEKLICKRFEADEDFSIFSYFLQKESRSIFPKKEEKSLGCYIAYKNGVVYTFEDFNFKIQSLEEFTLLVEAVEIATGNTFFFELCNLCELPERLSSEHIVHLSLYSKEVRKLEPLIHFDQIADEHKEILKLAVKNNDKAIEKLERDLGERETQRLIDEFKSKPEEIFDTYIFSRSNNYSVVGVVTFFKKVTFESRELFSINIIAEDMELNVLTPVYLDLTDGDRIFVNGKMFGIVNI</sequence>
<gene>
    <name evidence="1" type="ordered locus">Dester_1090</name>
</gene>
<dbReference type="Proteomes" id="UP000007102">
    <property type="component" value="Chromosome"/>
</dbReference>
<keyword evidence="2" id="KW-1185">Reference proteome</keyword>
<dbReference type="InParanoid" id="F0S046"/>
<evidence type="ECO:0000313" key="1">
    <source>
        <dbReference type="EMBL" id="ADY73727.1"/>
    </source>
</evidence>
<proteinExistence type="predicted"/>
<protein>
    <recommendedName>
        <fullName evidence="3">DUF3881 family protein</fullName>
    </recommendedName>
</protein>
<dbReference type="STRING" id="868864.Dester_1090"/>
<evidence type="ECO:0000313" key="2">
    <source>
        <dbReference type="Proteomes" id="UP000007102"/>
    </source>
</evidence>
<reference evidence="2" key="2">
    <citation type="submission" date="2011-02" db="EMBL/GenBank/DDBJ databases">
        <title>The complete genome of Desulfurobacterium thermolithotrophum DSM 11699.</title>
        <authorList>
            <consortium name="US DOE Joint Genome Institute (JGI-PGF)"/>
            <person name="Lucas S."/>
            <person name="Copeland A."/>
            <person name="Lapidus A."/>
            <person name="Bruce D."/>
            <person name="Goodwin L."/>
            <person name="Pitluck S."/>
            <person name="Kyrpides N."/>
            <person name="Mavromatis K."/>
            <person name="Pagani I."/>
            <person name="Ivanova N."/>
            <person name="Mikhailova N."/>
            <person name="Daligault H."/>
            <person name="Detter J.C."/>
            <person name="Tapia R."/>
            <person name="Han C."/>
            <person name="Land M."/>
            <person name="Hauser L."/>
            <person name="Markowitz V."/>
            <person name="Cheng J.-F."/>
            <person name="Hugenholtz P."/>
            <person name="Woyke T."/>
            <person name="Wu D."/>
            <person name="Spring S."/>
            <person name="Brambilla E."/>
            <person name="Klenk H.-P."/>
            <person name="Eisen J.A."/>
        </authorList>
    </citation>
    <scope>NUCLEOTIDE SEQUENCE [LARGE SCALE GENOMIC DNA]</scope>
    <source>
        <strain evidence="2">DSM 11699 / BSA</strain>
    </source>
</reference>
<dbReference type="KEGG" id="dte:Dester_1090"/>
<evidence type="ECO:0008006" key="3">
    <source>
        <dbReference type="Google" id="ProtNLM"/>
    </source>
</evidence>
<organism evidence="1 2">
    <name type="scientific">Desulfurobacterium thermolithotrophum (strain DSM 11699 / BSA)</name>
    <dbReference type="NCBI Taxonomy" id="868864"/>
    <lineage>
        <taxon>Bacteria</taxon>
        <taxon>Pseudomonadati</taxon>
        <taxon>Aquificota</taxon>
        <taxon>Aquificia</taxon>
        <taxon>Desulfurobacteriales</taxon>
        <taxon>Desulfurobacteriaceae</taxon>
        <taxon>Desulfurobacterium</taxon>
    </lineage>
</organism>
<reference evidence="1 2" key="1">
    <citation type="journal article" date="2011" name="Stand. Genomic Sci.">
        <title>Complete genome sequence of the thermophilic sulfur-reducer Desulfurobacterium thermolithotrophum type strain (BSA(T)) from a deep-sea hydrothermal vent.</title>
        <authorList>
            <person name="Goker M."/>
            <person name="Daligault H."/>
            <person name="Mwirichia R."/>
            <person name="Lapidus A."/>
            <person name="Lucas S."/>
            <person name="Deshpande S."/>
            <person name="Pagani I."/>
            <person name="Tapia R."/>
            <person name="Cheng J.F."/>
            <person name="Goodwin L."/>
            <person name="Pitluck S."/>
            <person name="Liolios K."/>
            <person name="Ivanova N."/>
            <person name="Mavromatis K."/>
            <person name="Mikhailova N."/>
            <person name="Pati A."/>
            <person name="Chen A."/>
            <person name="Palaniappan K."/>
            <person name="Han C."/>
            <person name="Land M."/>
            <person name="Hauser L."/>
            <person name="Pan C."/>
            <person name="Brambilla E.M."/>
            <person name="Rohde M."/>
            <person name="Spring S."/>
            <person name="Sikorski J."/>
            <person name="Wirth R."/>
            <person name="Detter J.C."/>
            <person name="Woyke T."/>
            <person name="Bristow J."/>
            <person name="Eisen J.A."/>
            <person name="Markowitz V."/>
            <person name="Hugenholtz P."/>
            <person name="Kyrpides N.C."/>
            <person name="Klenk H.P."/>
        </authorList>
    </citation>
    <scope>NUCLEOTIDE SEQUENCE [LARGE SCALE GENOMIC DNA]</scope>
    <source>
        <strain evidence="2">DSM 11699 / BSA</strain>
    </source>
</reference>